<dbReference type="NCBIfam" id="TIGR00005">
    <property type="entry name" value="rluA_subfam"/>
    <property type="match status" value="1"/>
</dbReference>
<keyword evidence="3 6" id="KW-0413">Isomerase</keyword>
<comment type="caution">
    <text evidence="8">The sequence shown here is derived from an EMBL/GenBank/DDBJ whole genome shotgun (WGS) entry which is preliminary data.</text>
</comment>
<dbReference type="PANTHER" id="PTHR21600">
    <property type="entry name" value="MITOCHONDRIAL RNA PSEUDOURIDINE SYNTHASE"/>
    <property type="match status" value="1"/>
</dbReference>
<dbReference type="Pfam" id="PF00849">
    <property type="entry name" value="PseudoU_synth_2"/>
    <property type="match status" value="1"/>
</dbReference>
<dbReference type="InterPro" id="IPR050188">
    <property type="entry name" value="RluA_PseudoU_synthase"/>
</dbReference>
<dbReference type="SMART" id="SM00363">
    <property type="entry name" value="S4"/>
    <property type="match status" value="1"/>
</dbReference>
<evidence type="ECO:0000256" key="1">
    <source>
        <dbReference type="ARBA" id="ARBA00000073"/>
    </source>
</evidence>
<comment type="function">
    <text evidence="6">Responsible for synthesis of pseudouridine from uracil.</text>
</comment>
<dbReference type="EMBL" id="JAAGAX010000511">
    <property type="protein sequence ID" value="KAF2281968.1"/>
    <property type="molecule type" value="Genomic_DNA"/>
</dbReference>
<evidence type="ECO:0000256" key="5">
    <source>
        <dbReference type="PROSITE-ProRule" id="PRU00182"/>
    </source>
</evidence>
<accession>A0A6A6K1E5</accession>
<dbReference type="CDD" id="cd00165">
    <property type="entry name" value="S4"/>
    <property type="match status" value="1"/>
</dbReference>
<dbReference type="CDD" id="cd02869">
    <property type="entry name" value="PseudoU_synth_RluA_like"/>
    <property type="match status" value="1"/>
</dbReference>
<dbReference type="InterPro" id="IPR020103">
    <property type="entry name" value="PsdUridine_synth_cat_dom_sf"/>
</dbReference>
<sequence length="337" mass="37569">MVRKPVIRMKCVHEVCVTQEGDQQRIDKFISCALDISRNKAQYLIAGGQVTIFGKVISDNSYLAKTGDVYTIVTAAQRPSALSPNYDIDLKVVYEDHDIIVIDKDPYIAVHPGNGIEHYTITNALLARFGAGLQSVGSSSRPGIVHRLDKDTSGLMVAAKTESAYYRLSEELANQEFKKEYLAVAWGIPCPKHGTIHTNIRVKRSDVTMMEVAKSGGKPAKTEYKVEQEFGKVASLVRCTLHTGRTHQIRVHLSHIGHSIVGDQKYGKNCKKCMRSGVQDVKNFRRQALHASLLGFRHPSTGKYIEFTSEPGNDIQQLISELRQTTSLERKTEKSRA</sequence>
<name>A0A6A6K1E5_HEVBR</name>
<evidence type="ECO:0000259" key="7">
    <source>
        <dbReference type="SMART" id="SM00363"/>
    </source>
</evidence>
<dbReference type="SUPFAM" id="SSF55174">
    <property type="entry name" value="Alpha-L RNA-binding motif"/>
    <property type="match status" value="1"/>
</dbReference>
<dbReference type="EC" id="5.4.99.-" evidence="6"/>
<dbReference type="GO" id="GO:0000455">
    <property type="term" value="P:enzyme-directed rRNA pseudouridine synthesis"/>
    <property type="evidence" value="ECO:0007669"/>
    <property type="project" value="TreeGrafter"/>
</dbReference>
<feature type="domain" description="RNA-binding S4" evidence="7">
    <location>
        <begin position="24"/>
        <end position="87"/>
    </location>
</feature>
<dbReference type="Proteomes" id="UP000467840">
    <property type="component" value="Unassembled WGS sequence"/>
</dbReference>
<dbReference type="InterPro" id="IPR006224">
    <property type="entry name" value="PsdUridine_synth_RluA-like_CS"/>
</dbReference>
<evidence type="ECO:0000313" key="9">
    <source>
        <dbReference type="Proteomes" id="UP000467840"/>
    </source>
</evidence>
<keyword evidence="9" id="KW-1185">Reference proteome</keyword>
<dbReference type="Gene3D" id="3.10.290.10">
    <property type="entry name" value="RNA-binding S4 domain"/>
    <property type="match status" value="1"/>
</dbReference>
<dbReference type="Pfam" id="PF01479">
    <property type="entry name" value="S4"/>
    <property type="match status" value="1"/>
</dbReference>
<keyword evidence="5" id="KW-0694">RNA-binding</keyword>
<dbReference type="InterPro" id="IPR006225">
    <property type="entry name" value="PsdUridine_synth_RluC/D"/>
</dbReference>
<evidence type="ECO:0000256" key="3">
    <source>
        <dbReference type="ARBA" id="ARBA00023235"/>
    </source>
</evidence>
<dbReference type="InterPro" id="IPR036986">
    <property type="entry name" value="S4_RNA-bd_sf"/>
</dbReference>
<proteinExistence type="inferred from homology"/>
<dbReference type="GO" id="GO:0009982">
    <property type="term" value="F:pseudouridine synthase activity"/>
    <property type="evidence" value="ECO:0007669"/>
    <property type="project" value="InterPro"/>
</dbReference>
<dbReference type="AlphaFoldDB" id="A0A6A6K1E5"/>
<evidence type="ECO:0000256" key="6">
    <source>
        <dbReference type="RuleBase" id="RU362028"/>
    </source>
</evidence>
<dbReference type="InterPro" id="IPR002942">
    <property type="entry name" value="S4_RNA-bd"/>
</dbReference>
<dbReference type="InterPro" id="IPR006145">
    <property type="entry name" value="PsdUridine_synth_RsuA/RluA"/>
</dbReference>
<evidence type="ECO:0000256" key="4">
    <source>
        <dbReference type="PIRSR" id="PIRSR606225-1"/>
    </source>
</evidence>
<protein>
    <recommendedName>
        <fullName evidence="6">Pseudouridine synthase</fullName>
        <ecNumber evidence="6">5.4.99.-</ecNumber>
    </recommendedName>
</protein>
<dbReference type="PROSITE" id="PS50889">
    <property type="entry name" value="S4"/>
    <property type="match status" value="1"/>
</dbReference>
<comment type="similarity">
    <text evidence="2 6">Belongs to the pseudouridine synthase RluA family.</text>
</comment>
<evidence type="ECO:0000256" key="2">
    <source>
        <dbReference type="ARBA" id="ARBA00010876"/>
    </source>
</evidence>
<feature type="active site" evidence="4">
    <location>
        <position position="149"/>
    </location>
</feature>
<dbReference type="SUPFAM" id="SSF55120">
    <property type="entry name" value="Pseudouridine synthase"/>
    <property type="match status" value="1"/>
</dbReference>
<dbReference type="GO" id="GO:0003723">
    <property type="term" value="F:RNA binding"/>
    <property type="evidence" value="ECO:0007669"/>
    <property type="project" value="UniProtKB-KW"/>
</dbReference>
<evidence type="ECO:0000313" key="8">
    <source>
        <dbReference type="EMBL" id="KAF2281968.1"/>
    </source>
</evidence>
<organism evidence="8 9">
    <name type="scientific">Hevea brasiliensis</name>
    <name type="common">Para rubber tree</name>
    <name type="synonym">Siphonia brasiliensis</name>
    <dbReference type="NCBI Taxonomy" id="3981"/>
    <lineage>
        <taxon>Eukaryota</taxon>
        <taxon>Viridiplantae</taxon>
        <taxon>Streptophyta</taxon>
        <taxon>Embryophyta</taxon>
        <taxon>Tracheophyta</taxon>
        <taxon>Spermatophyta</taxon>
        <taxon>Magnoliopsida</taxon>
        <taxon>eudicotyledons</taxon>
        <taxon>Gunneridae</taxon>
        <taxon>Pentapetalae</taxon>
        <taxon>rosids</taxon>
        <taxon>fabids</taxon>
        <taxon>Malpighiales</taxon>
        <taxon>Euphorbiaceae</taxon>
        <taxon>Crotonoideae</taxon>
        <taxon>Micrandreae</taxon>
        <taxon>Hevea</taxon>
    </lineage>
</organism>
<comment type="catalytic activity">
    <reaction evidence="1 6">
        <text>a uridine in RNA = a pseudouridine in RNA</text>
        <dbReference type="Rhea" id="RHEA:48348"/>
        <dbReference type="Rhea" id="RHEA-COMP:12068"/>
        <dbReference type="Rhea" id="RHEA-COMP:12069"/>
        <dbReference type="ChEBI" id="CHEBI:65314"/>
        <dbReference type="ChEBI" id="CHEBI:65315"/>
    </reaction>
</comment>
<dbReference type="Gene3D" id="3.30.2350.10">
    <property type="entry name" value="Pseudouridine synthase"/>
    <property type="match status" value="1"/>
</dbReference>
<reference evidence="8 9" key="1">
    <citation type="journal article" date="2020" name="Mol. Plant">
        <title>The Chromosome-Based Rubber Tree Genome Provides New Insights into Spurge Genome Evolution and Rubber Biosynthesis.</title>
        <authorList>
            <person name="Liu J."/>
            <person name="Shi C."/>
            <person name="Shi C.C."/>
            <person name="Li W."/>
            <person name="Zhang Q.J."/>
            <person name="Zhang Y."/>
            <person name="Li K."/>
            <person name="Lu H.F."/>
            <person name="Shi C."/>
            <person name="Zhu S.T."/>
            <person name="Xiao Z.Y."/>
            <person name="Nan H."/>
            <person name="Yue Y."/>
            <person name="Zhu X.G."/>
            <person name="Wu Y."/>
            <person name="Hong X.N."/>
            <person name="Fan G.Y."/>
            <person name="Tong Y."/>
            <person name="Zhang D."/>
            <person name="Mao C.L."/>
            <person name="Liu Y.L."/>
            <person name="Hao S.J."/>
            <person name="Liu W.Q."/>
            <person name="Lv M.Q."/>
            <person name="Zhang H.B."/>
            <person name="Liu Y."/>
            <person name="Hu-Tang G.R."/>
            <person name="Wang J.P."/>
            <person name="Wang J.H."/>
            <person name="Sun Y.H."/>
            <person name="Ni S.B."/>
            <person name="Chen W.B."/>
            <person name="Zhang X.C."/>
            <person name="Jiao Y.N."/>
            <person name="Eichler E.E."/>
            <person name="Li G.H."/>
            <person name="Liu X."/>
            <person name="Gao L.Z."/>
        </authorList>
    </citation>
    <scope>NUCLEOTIDE SEQUENCE [LARGE SCALE GENOMIC DNA]</scope>
    <source>
        <strain evidence="9">cv. GT1</strain>
        <tissue evidence="8">Leaf</tissue>
    </source>
</reference>
<dbReference type="PANTHER" id="PTHR21600:SF44">
    <property type="entry name" value="RIBOSOMAL LARGE SUBUNIT PSEUDOURIDINE SYNTHASE D"/>
    <property type="match status" value="1"/>
</dbReference>
<gene>
    <name evidence="8" type="ORF">GH714_042792</name>
</gene>
<dbReference type="PROSITE" id="PS01129">
    <property type="entry name" value="PSI_RLU"/>
    <property type="match status" value="1"/>
</dbReference>